<reference evidence="3" key="1">
    <citation type="submission" date="2016-11" db="EMBL/GenBank/DDBJ databases">
        <authorList>
            <person name="Varghese N."/>
            <person name="Submissions S."/>
        </authorList>
    </citation>
    <scope>NUCLEOTIDE SEQUENCE [LARGE SCALE GENOMIC DNA]</scope>
    <source>
        <strain evidence="3">DSM 15449</strain>
    </source>
</reference>
<dbReference type="RefSeq" id="WP_073031433.1">
    <property type="nucleotide sequence ID" value="NZ_FQXJ01000016.1"/>
</dbReference>
<evidence type="ECO:0000256" key="1">
    <source>
        <dbReference type="SAM" id="Phobius"/>
    </source>
</evidence>
<dbReference type="AlphaFoldDB" id="A0A1M6A5Y7"/>
<keyword evidence="1" id="KW-1133">Transmembrane helix</keyword>
<evidence type="ECO:0000313" key="3">
    <source>
        <dbReference type="Proteomes" id="UP000183954"/>
    </source>
</evidence>
<gene>
    <name evidence="2" type="ORF">SAMN02746098_03906</name>
</gene>
<feature type="transmembrane region" description="Helical" evidence="1">
    <location>
        <begin position="43"/>
        <end position="66"/>
    </location>
</feature>
<dbReference type="Proteomes" id="UP000183954">
    <property type="component" value="Unassembled WGS sequence"/>
</dbReference>
<dbReference type="OrthoDB" id="1799043at2"/>
<organism evidence="2 3">
    <name type="scientific">Desulfosporosinus lacus DSM 15449</name>
    <dbReference type="NCBI Taxonomy" id="1121420"/>
    <lineage>
        <taxon>Bacteria</taxon>
        <taxon>Bacillati</taxon>
        <taxon>Bacillota</taxon>
        <taxon>Clostridia</taxon>
        <taxon>Eubacteriales</taxon>
        <taxon>Desulfitobacteriaceae</taxon>
        <taxon>Desulfosporosinus</taxon>
    </lineage>
</organism>
<keyword evidence="1" id="KW-0812">Transmembrane</keyword>
<keyword evidence="1" id="KW-0472">Membrane</keyword>
<evidence type="ECO:0000313" key="2">
    <source>
        <dbReference type="EMBL" id="SHI31924.1"/>
    </source>
</evidence>
<accession>A0A1M6A5Y7</accession>
<keyword evidence="3" id="KW-1185">Reference proteome</keyword>
<proteinExistence type="predicted"/>
<name>A0A1M6A5Y7_9FIRM</name>
<dbReference type="EMBL" id="FQXJ01000016">
    <property type="protein sequence ID" value="SHI31924.1"/>
    <property type="molecule type" value="Genomic_DNA"/>
</dbReference>
<sequence>MPNVTVICYLSSLLFYGMGYSKVLLIKDVITAQANTYDYTIYISLATTYFVLAIFFAVIGSLIFYVKIHRKQETITMNGLEFSRRSDERRRASILKVKAQLSQPEYGLELERRMSS</sequence>
<protein>
    <submittedName>
        <fullName evidence="2">Uncharacterized protein</fullName>
    </submittedName>
</protein>